<dbReference type="AlphaFoldDB" id="A0A0E9VY54"/>
<accession>A0A0E9VY54</accession>
<proteinExistence type="predicted"/>
<protein>
    <submittedName>
        <fullName evidence="1">Uncharacterized protein</fullName>
    </submittedName>
</protein>
<reference evidence="1" key="2">
    <citation type="journal article" date="2015" name="Fish Shellfish Immunol.">
        <title>Early steps in the European eel (Anguilla anguilla)-Vibrio vulnificus interaction in the gills: Role of the RtxA13 toxin.</title>
        <authorList>
            <person name="Callol A."/>
            <person name="Pajuelo D."/>
            <person name="Ebbesson L."/>
            <person name="Teles M."/>
            <person name="MacKenzie S."/>
            <person name="Amaro C."/>
        </authorList>
    </citation>
    <scope>NUCLEOTIDE SEQUENCE</scope>
</reference>
<evidence type="ECO:0000313" key="1">
    <source>
        <dbReference type="EMBL" id="JAH83012.1"/>
    </source>
</evidence>
<dbReference type="EMBL" id="GBXM01025565">
    <property type="protein sequence ID" value="JAH83012.1"/>
    <property type="molecule type" value="Transcribed_RNA"/>
</dbReference>
<reference evidence="1" key="1">
    <citation type="submission" date="2014-11" db="EMBL/GenBank/DDBJ databases">
        <authorList>
            <person name="Amaro Gonzalez C."/>
        </authorList>
    </citation>
    <scope>NUCLEOTIDE SEQUENCE</scope>
</reference>
<organism evidence="1">
    <name type="scientific">Anguilla anguilla</name>
    <name type="common">European freshwater eel</name>
    <name type="synonym">Muraena anguilla</name>
    <dbReference type="NCBI Taxonomy" id="7936"/>
    <lineage>
        <taxon>Eukaryota</taxon>
        <taxon>Metazoa</taxon>
        <taxon>Chordata</taxon>
        <taxon>Craniata</taxon>
        <taxon>Vertebrata</taxon>
        <taxon>Euteleostomi</taxon>
        <taxon>Actinopterygii</taxon>
        <taxon>Neopterygii</taxon>
        <taxon>Teleostei</taxon>
        <taxon>Anguilliformes</taxon>
        <taxon>Anguillidae</taxon>
        <taxon>Anguilla</taxon>
    </lineage>
</organism>
<sequence>MPWVTQDMLTRSTCEARV</sequence>
<name>A0A0E9VY54_ANGAN</name>